<evidence type="ECO:0000256" key="4">
    <source>
        <dbReference type="ARBA" id="ARBA00022777"/>
    </source>
</evidence>
<dbReference type="InterPro" id="IPR000719">
    <property type="entry name" value="Prot_kinase_dom"/>
</dbReference>
<dbReference type="GO" id="GO:0005524">
    <property type="term" value="F:ATP binding"/>
    <property type="evidence" value="ECO:0007669"/>
    <property type="project" value="UniProtKB-UniRule"/>
</dbReference>
<reference evidence="7" key="1">
    <citation type="submission" date="2020-11" db="EMBL/GenBank/DDBJ databases">
        <authorList>
            <person name="Tran Van P."/>
        </authorList>
    </citation>
    <scope>NUCLEOTIDE SEQUENCE</scope>
</reference>
<dbReference type="PROSITE" id="PS50011">
    <property type="entry name" value="PROTEIN_KINASE_DOM"/>
    <property type="match status" value="1"/>
</dbReference>
<dbReference type="GO" id="GO:0005952">
    <property type="term" value="C:cAMP-dependent protein kinase complex"/>
    <property type="evidence" value="ECO:0007669"/>
    <property type="project" value="TreeGrafter"/>
</dbReference>
<name>A0A7R8WBK4_9CRUS</name>
<dbReference type="AlphaFoldDB" id="A0A7R8WBK4"/>
<evidence type="ECO:0000256" key="2">
    <source>
        <dbReference type="ARBA" id="ARBA00022679"/>
    </source>
</evidence>
<sequence>MAASTVALRRQSGGRNAVNGCSRRREFTPPVVSKQSDKLTKDSIDIVKTVGTGTFGRVYLVREKGARNYYALKQLRIKDVLRMKQVDHVMNEKKVLQKVHHPFIIDLMTTWHDNSALYLLFEYVSGGELFSYLRSSGRFPSSTAHFYTVEIVSVLNYLHSLNIVYRDLKPENLLLDAEGHLKITDFGFAKHLTDR</sequence>
<dbReference type="EMBL" id="OB661608">
    <property type="protein sequence ID" value="CAD7228595.1"/>
    <property type="molecule type" value="Genomic_DNA"/>
</dbReference>
<dbReference type="Pfam" id="PF00069">
    <property type="entry name" value="Pkinase"/>
    <property type="match status" value="1"/>
</dbReference>
<organism evidence="7">
    <name type="scientific">Cyprideis torosa</name>
    <dbReference type="NCBI Taxonomy" id="163714"/>
    <lineage>
        <taxon>Eukaryota</taxon>
        <taxon>Metazoa</taxon>
        <taxon>Ecdysozoa</taxon>
        <taxon>Arthropoda</taxon>
        <taxon>Crustacea</taxon>
        <taxon>Oligostraca</taxon>
        <taxon>Ostracoda</taxon>
        <taxon>Podocopa</taxon>
        <taxon>Podocopida</taxon>
        <taxon>Cytherocopina</taxon>
        <taxon>Cytheroidea</taxon>
        <taxon>Cytherideidae</taxon>
        <taxon>Cyprideis</taxon>
    </lineage>
</organism>
<dbReference type="SMART" id="SM00220">
    <property type="entry name" value="S_TKc"/>
    <property type="match status" value="1"/>
</dbReference>
<dbReference type="GO" id="GO:0005829">
    <property type="term" value="C:cytosol"/>
    <property type="evidence" value="ECO:0007669"/>
    <property type="project" value="TreeGrafter"/>
</dbReference>
<dbReference type="PANTHER" id="PTHR24353">
    <property type="entry name" value="CYCLIC NUCLEOTIDE-DEPENDENT PROTEIN KINASE"/>
    <property type="match status" value="1"/>
</dbReference>
<dbReference type="Gene3D" id="1.10.510.10">
    <property type="entry name" value="Transferase(Phosphotransferase) domain 1"/>
    <property type="match status" value="1"/>
</dbReference>
<dbReference type="GO" id="GO:0004691">
    <property type="term" value="F:cAMP-dependent protein kinase activity"/>
    <property type="evidence" value="ECO:0007669"/>
    <property type="project" value="TreeGrafter"/>
</dbReference>
<dbReference type="FunFam" id="3.30.200.20:FF:000042">
    <property type="entry name" value="Aurora kinase A"/>
    <property type="match status" value="1"/>
</dbReference>
<evidence type="ECO:0000313" key="7">
    <source>
        <dbReference type="EMBL" id="CAD7228595.1"/>
    </source>
</evidence>
<dbReference type="SUPFAM" id="SSF56112">
    <property type="entry name" value="Protein kinase-like (PK-like)"/>
    <property type="match status" value="1"/>
</dbReference>
<proteinExistence type="inferred from homology"/>
<dbReference type="InterPro" id="IPR008271">
    <property type="entry name" value="Ser/Thr_kinase_AS"/>
</dbReference>
<keyword evidence="5 6" id="KW-0067">ATP-binding</keyword>
<dbReference type="PROSITE" id="PS00107">
    <property type="entry name" value="PROTEIN_KINASE_ATP"/>
    <property type="match status" value="1"/>
</dbReference>
<dbReference type="PROSITE" id="PS00108">
    <property type="entry name" value="PROTEIN_KINASE_ST"/>
    <property type="match status" value="1"/>
</dbReference>
<evidence type="ECO:0000256" key="1">
    <source>
        <dbReference type="ARBA" id="ARBA00022527"/>
    </source>
</evidence>
<dbReference type="PANTHER" id="PTHR24353:SF37">
    <property type="entry name" value="CAMP-DEPENDENT PROTEIN KINASE CATALYTIC SUBUNIT PRKX"/>
    <property type="match status" value="1"/>
</dbReference>
<evidence type="ECO:0000256" key="6">
    <source>
        <dbReference type="RuleBase" id="RU000304"/>
    </source>
</evidence>
<evidence type="ECO:0000256" key="3">
    <source>
        <dbReference type="ARBA" id="ARBA00022741"/>
    </source>
</evidence>
<keyword evidence="2" id="KW-0808">Transferase</keyword>
<dbReference type="OrthoDB" id="63267at2759"/>
<comment type="similarity">
    <text evidence="6">Belongs to the protein kinase superfamily.</text>
</comment>
<accession>A0A7R8WBK4</accession>
<protein>
    <submittedName>
        <fullName evidence="7">Uncharacterized protein</fullName>
    </submittedName>
</protein>
<keyword evidence="4" id="KW-0418">Kinase</keyword>
<dbReference type="InterPro" id="IPR011009">
    <property type="entry name" value="Kinase-like_dom_sf"/>
</dbReference>
<evidence type="ECO:0000256" key="5">
    <source>
        <dbReference type="ARBA" id="ARBA00022840"/>
    </source>
</evidence>
<keyword evidence="3 6" id="KW-0547">Nucleotide-binding</keyword>
<gene>
    <name evidence="7" type="ORF">CTOB1V02_LOCUS6475</name>
</gene>
<dbReference type="InterPro" id="IPR017441">
    <property type="entry name" value="Protein_kinase_ATP_BS"/>
</dbReference>
<keyword evidence="1 6" id="KW-0723">Serine/threonine-protein kinase</keyword>
<dbReference type="Gene3D" id="3.30.200.20">
    <property type="entry name" value="Phosphorylase Kinase, domain 1"/>
    <property type="match status" value="1"/>
</dbReference>